<dbReference type="EMBL" id="JBFOLJ010000019">
    <property type="protein sequence ID" value="KAL2463253.1"/>
    <property type="molecule type" value="Genomic_DNA"/>
</dbReference>
<dbReference type="AlphaFoldDB" id="A0ABD1PIS8"/>
<protein>
    <submittedName>
        <fullName evidence="1">Uncharacterized protein</fullName>
    </submittedName>
</protein>
<reference evidence="2" key="1">
    <citation type="submission" date="2024-07" db="EMBL/GenBank/DDBJ databases">
        <title>Two chromosome-level genome assemblies of Korean endemic species Abeliophyllum distichum and Forsythia ovata (Oleaceae).</title>
        <authorList>
            <person name="Jang H."/>
        </authorList>
    </citation>
    <scope>NUCLEOTIDE SEQUENCE [LARGE SCALE GENOMIC DNA]</scope>
</reference>
<proteinExistence type="predicted"/>
<name>A0ABD1PIS8_9LAMI</name>
<organism evidence="1 2">
    <name type="scientific">Forsythia ovata</name>
    <dbReference type="NCBI Taxonomy" id="205694"/>
    <lineage>
        <taxon>Eukaryota</taxon>
        <taxon>Viridiplantae</taxon>
        <taxon>Streptophyta</taxon>
        <taxon>Embryophyta</taxon>
        <taxon>Tracheophyta</taxon>
        <taxon>Spermatophyta</taxon>
        <taxon>Magnoliopsida</taxon>
        <taxon>eudicotyledons</taxon>
        <taxon>Gunneridae</taxon>
        <taxon>Pentapetalae</taxon>
        <taxon>asterids</taxon>
        <taxon>lamiids</taxon>
        <taxon>Lamiales</taxon>
        <taxon>Oleaceae</taxon>
        <taxon>Forsythieae</taxon>
        <taxon>Forsythia</taxon>
    </lineage>
</organism>
<dbReference type="Proteomes" id="UP001604277">
    <property type="component" value="Unassembled WGS sequence"/>
</dbReference>
<evidence type="ECO:0000313" key="1">
    <source>
        <dbReference type="EMBL" id="KAL2463253.1"/>
    </source>
</evidence>
<comment type="caution">
    <text evidence="1">The sequence shown here is derived from an EMBL/GenBank/DDBJ whole genome shotgun (WGS) entry which is preliminary data.</text>
</comment>
<evidence type="ECO:0000313" key="2">
    <source>
        <dbReference type="Proteomes" id="UP001604277"/>
    </source>
</evidence>
<accession>A0ABD1PIS8</accession>
<sequence length="107" mass="12851">MEEEEIDWKNKTHLVLQANSRDYDHVSHNEIHISLDCEKLQKIFALSPTKSDRRIKFDQECYLENANENLHFYVKYVLPNHYLQKHNEPTVDWDYLGAHSQHGHHIL</sequence>
<gene>
    <name evidence="1" type="ORF">Fot_52909</name>
</gene>
<keyword evidence="2" id="KW-1185">Reference proteome</keyword>